<feature type="compositionally biased region" description="Low complexity" evidence="1">
    <location>
        <begin position="27"/>
        <end position="41"/>
    </location>
</feature>
<feature type="region of interest" description="Disordered" evidence="1">
    <location>
        <begin position="27"/>
        <end position="85"/>
    </location>
</feature>
<name>A0A4Y2SER6_ARAVE</name>
<evidence type="ECO:0000313" key="3">
    <source>
        <dbReference type="Proteomes" id="UP000499080"/>
    </source>
</evidence>
<accession>A0A4Y2SER6</accession>
<protein>
    <submittedName>
        <fullName evidence="2">Uncharacterized protein</fullName>
    </submittedName>
</protein>
<sequence length="120" mass="13509">MRLLIAARQMLEFQSLQRNSASRRLELSSLSKASSSPRDLSPLFPRPDKSPDCGKKRRFLTPRGRIGQNKGPLITPSPRHLPRKNVPISAPKIITILFHSSFNGTKVSVHRDNSTQINKQ</sequence>
<evidence type="ECO:0000313" key="2">
    <source>
        <dbReference type="EMBL" id="GBN86567.1"/>
    </source>
</evidence>
<dbReference type="EMBL" id="BGPR01021360">
    <property type="protein sequence ID" value="GBN86567.1"/>
    <property type="molecule type" value="Genomic_DNA"/>
</dbReference>
<dbReference type="AlphaFoldDB" id="A0A4Y2SER6"/>
<dbReference type="Proteomes" id="UP000499080">
    <property type="component" value="Unassembled WGS sequence"/>
</dbReference>
<organism evidence="2 3">
    <name type="scientific">Araneus ventricosus</name>
    <name type="common">Orbweaver spider</name>
    <name type="synonym">Epeira ventricosa</name>
    <dbReference type="NCBI Taxonomy" id="182803"/>
    <lineage>
        <taxon>Eukaryota</taxon>
        <taxon>Metazoa</taxon>
        <taxon>Ecdysozoa</taxon>
        <taxon>Arthropoda</taxon>
        <taxon>Chelicerata</taxon>
        <taxon>Arachnida</taxon>
        <taxon>Araneae</taxon>
        <taxon>Araneomorphae</taxon>
        <taxon>Entelegynae</taxon>
        <taxon>Araneoidea</taxon>
        <taxon>Araneidae</taxon>
        <taxon>Araneus</taxon>
    </lineage>
</organism>
<comment type="caution">
    <text evidence="2">The sequence shown here is derived from an EMBL/GenBank/DDBJ whole genome shotgun (WGS) entry which is preliminary data.</text>
</comment>
<evidence type="ECO:0000256" key="1">
    <source>
        <dbReference type="SAM" id="MobiDB-lite"/>
    </source>
</evidence>
<proteinExistence type="predicted"/>
<keyword evidence="3" id="KW-1185">Reference proteome</keyword>
<reference evidence="2 3" key="1">
    <citation type="journal article" date="2019" name="Sci. Rep.">
        <title>Orb-weaving spider Araneus ventricosus genome elucidates the spidroin gene catalogue.</title>
        <authorList>
            <person name="Kono N."/>
            <person name="Nakamura H."/>
            <person name="Ohtoshi R."/>
            <person name="Moran D.A.P."/>
            <person name="Shinohara A."/>
            <person name="Yoshida Y."/>
            <person name="Fujiwara M."/>
            <person name="Mori M."/>
            <person name="Tomita M."/>
            <person name="Arakawa K."/>
        </authorList>
    </citation>
    <scope>NUCLEOTIDE SEQUENCE [LARGE SCALE GENOMIC DNA]</scope>
</reference>
<gene>
    <name evidence="2" type="ORF">AVEN_238308_1</name>
</gene>